<evidence type="ECO:0000256" key="1">
    <source>
        <dbReference type="SAM" id="MobiDB-lite"/>
    </source>
</evidence>
<accession>A0A6N8GHL0</accession>
<dbReference type="EMBL" id="WOGU01000004">
    <property type="protein sequence ID" value="MUN62636.1"/>
    <property type="molecule type" value="Genomic_DNA"/>
</dbReference>
<sequence>MPVHPDTEHQDWGADRTVSGNPEHLEALVAEVDEKVRSLWRSVRR</sequence>
<dbReference type="Proteomes" id="UP000436989">
    <property type="component" value="Unassembled WGS sequence"/>
</dbReference>
<evidence type="ECO:0000313" key="2">
    <source>
        <dbReference type="EMBL" id="MUN62636.1"/>
    </source>
</evidence>
<organism evidence="2 3">
    <name type="scientific">Kocuria sediminis</name>
    <dbReference type="NCBI Taxonomy" id="1038857"/>
    <lineage>
        <taxon>Bacteria</taxon>
        <taxon>Bacillati</taxon>
        <taxon>Actinomycetota</taxon>
        <taxon>Actinomycetes</taxon>
        <taxon>Micrococcales</taxon>
        <taxon>Micrococcaceae</taxon>
        <taxon>Kocuria</taxon>
    </lineage>
</organism>
<feature type="region of interest" description="Disordered" evidence="1">
    <location>
        <begin position="1"/>
        <end position="20"/>
    </location>
</feature>
<dbReference type="AlphaFoldDB" id="A0A6N8GHL0"/>
<name>A0A6N8GHL0_9MICC</name>
<reference evidence="2 3" key="1">
    <citation type="submission" date="2019-12" db="EMBL/GenBank/DDBJ databases">
        <authorList>
            <person name="Shi Y."/>
        </authorList>
    </citation>
    <scope>NUCLEOTIDE SEQUENCE [LARGE SCALE GENOMIC DNA]</scope>
    <source>
        <strain evidence="2 3">JCM 17929</strain>
    </source>
</reference>
<gene>
    <name evidence="2" type="ORF">GMA12_05705</name>
</gene>
<feature type="compositionally biased region" description="Basic and acidic residues" evidence="1">
    <location>
        <begin position="1"/>
        <end position="14"/>
    </location>
</feature>
<keyword evidence="3" id="KW-1185">Reference proteome</keyword>
<comment type="caution">
    <text evidence="2">The sequence shown here is derived from an EMBL/GenBank/DDBJ whole genome shotgun (WGS) entry which is preliminary data.</text>
</comment>
<proteinExistence type="predicted"/>
<dbReference type="RefSeq" id="WP_156268077.1">
    <property type="nucleotide sequence ID" value="NZ_WOGU01000004.1"/>
</dbReference>
<evidence type="ECO:0000313" key="3">
    <source>
        <dbReference type="Proteomes" id="UP000436989"/>
    </source>
</evidence>
<protein>
    <submittedName>
        <fullName evidence="2">Uncharacterized protein</fullName>
    </submittedName>
</protein>